<dbReference type="STRING" id="742152.A0A2H3JSM9"/>
<dbReference type="GO" id="GO:0004601">
    <property type="term" value="F:peroxidase activity"/>
    <property type="evidence" value="ECO:0007669"/>
    <property type="project" value="UniProtKB-KW"/>
</dbReference>
<feature type="domain" description="Heme haloperoxidase family profile" evidence="10">
    <location>
        <begin position="30"/>
        <end position="264"/>
    </location>
</feature>
<evidence type="ECO:0000256" key="1">
    <source>
        <dbReference type="ARBA" id="ARBA00001970"/>
    </source>
</evidence>
<dbReference type="InterPro" id="IPR036851">
    <property type="entry name" value="Chloroperoxidase-like_sf"/>
</dbReference>
<name>A0A2H3JSM9_WOLCO</name>
<evidence type="ECO:0000256" key="7">
    <source>
        <dbReference type="ARBA" id="ARBA00025795"/>
    </source>
</evidence>
<dbReference type="PANTHER" id="PTHR33577">
    <property type="entry name" value="STERIGMATOCYSTIN BIOSYNTHESIS PEROXIDASE STCC-RELATED"/>
    <property type="match status" value="1"/>
</dbReference>
<comment type="similarity">
    <text evidence="7">Belongs to the chloroperoxidase family.</text>
</comment>
<evidence type="ECO:0000313" key="12">
    <source>
        <dbReference type="Proteomes" id="UP000218811"/>
    </source>
</evidence>
<feature type="compositionally biased region" description="Polar residues" evidence="9">
    <location>
        <begin position="358"/>
        <end position="385"/>
    </location>
</feature>
<dbReference type="GO" id="GO:0046872">
    <property type="term" value="F:metal ion binding"/>
    <property type="evidence" value="ECO:0007669"/>
    <property type="project" value="UniProtKB-KW"/>
</dbReference>
<dbReference type="InterPro" id="IPR000028">
    <property type="entry name" value="Chloroperoxidase"/>
</dbReference>
<accession>A0A2H3JSM9</accession>
<gene>
    <name evidence="11" type="ORF">WOLCODRAFT_137592</name>
</gene>
<keyword evidence="6" id="KW-0408">Iron</keyword>
<feature type="coiled-coil region" evidence="8">
    <location>
        <begin position="283"/>
        <end position="310"/>
    </location>
</feature>
<reference evidence="11 12" key="1">
    <citation type="journal article" date="2012" name="Science">
        <title>The Paleozoic origin of enzymatic lignin decomposition reconstructed from 31 fungal genomes.</title>
        <authorList>
            <person name="Floudas D."/>
            <person name="Binder M."/>
            <person name="Riley R."/>
            <person name="Barry K."/>
            <person name="Blanchette R.A."/>
            <person name="Henrissat B."/>
            <person name="Martinez A.T."/>
            <person name="Otillar R."/>
            <person name="Spatafora J.W."/>
            <person name="Yadav J.S."/>
            <person name="Aerts A."/>
            <person name="Benoit I."/>
            <person name="Boyd A."/>
            <person name="Carlson A."/>
            <person name="Copeland A."/>
            <person name="Coutinho P.M."/>
            <person name="de Vries R.P."/>
            <person name="Ferreira P."/>
            <person name="Findley K."/>
            <person name="Foster B."/>
            <person name="Gaskell J."/>
            <person name="Glotzer D."/>
            <person name="Gorecki P."/>
            <person name="Heitman J."/>
            <person name="Hesse C."/>
            <person name="Hori C."/>
            <person name="Igarashi K."/>
            <person name="Jurgens J.A."/>
            <person name="Kallen N."/>
            <person name="Kersten P."/>
            <person name="Kohler A."/>
            <person name="Kuees U."/>
            <person name="Kumar T.K.A."/>
            <person name="Kuo A."/>
            <person name="LaButti K."/>
            <person name="Larrondo L.F."/>
            <person name="Lindquist E."/>
            <person name="Ling A."/>
            <person name="Lombard V."/>
            <person name="Lucas S."/>
            <person name="Lundell T."/>
            <person name="Martin R."/>
            <person name="McLaughlin D.J."/>
            <person name="Morgenstern I."/>
            <person name="Morin E."/>
            <person name="Murat C."/>
            <person name="Nagy L.G."/>
            <person name="Nolan M."/>
            <person name="Ohm R.A."/>
            <person name="Patyshakuliyeva A."/>
            <person name="Rokas A."/>
            <person name="Ruiz-Duenas F.J."/>
            <person name="Sabat G."/>
            <person name="Salamov A."/>
            <person name="Samejima M."/>
            <person name="Schmutz J."/>
            <person name="Slot J.C."/>
            <person name="St John F."/>
            <person name="Stenlid J."/>
            <person name="Sun H."/>
            <person name="Sun S."/>
            <person name="Syed K."/>
            <person name="Tsang A."/>
            <person name="Wiebenga A."/>
            <person name="Young D."/>
            <person name="Pisabarro A."/>
            <person name="Eastwood D.C."/>
            <person name="Martin F."/>
            <person name="Cullen D."/>
            <person name="Grigoriev I.V."/>
            <person name="Hibbett D.S."/>
        </authorList>
    </citation>
    <scope>NUCLEOTIDE SEQUENCE [LARGE SCALE GENOMIC DNA]</scope>
    <source>
        <strain evidence="11 12">MD-104</strain>
    </source>
</reference>
<evidence type="ECO:0000256" key="6">
    <source>
        <dbReference type="ARBA" id="ARBA00023004"/>
    </source>
</evidence>
<proteinExistence type="inferred from homology"/>
<dbReference type="EMBL" id="KB468113">
    <property type="protein sequence ID" value="PCH41809.1"/>
    <property type="molecule type" value="Genomic_DNA"/>
</dbReference>
<keyword evidence="8" id="KW-0175">Coiled coil</keyword>
<keyword evidence="3" id="KW-0349">Heme</keyword>
<evidence type="ECO:0000256" key="8">
    <source>
        <dbReference type="SAM" id="Coils"/>
    </source>
</evidence>
<keyword evidence="12" id="KW-1185">Reference proteome</keyword>
<comment type="cofactor">
    <cofactor evidence="1">
        <name>heme b</name>
        <dbReference type="ChEBI" id="CHEBI:60344"/>
    </cofactor>
</comment>
<evidence type="ECO:0000256" key="2">
    <source>
        <dbReference type="ARBA" id="ARBA00022559"/>
    </source>
</evidence>
<organism evidence="11 12">
    <name type="scientific">Wolfiporia cocos (strain MD-104)</name>
    <name type="common">Brown rot fungus</name>
    <dbReference type="NCBI Taxonomy" id="742152"/>
    <lineage>
        <taxon>Eukaryota</taxon>
        <taxon>Fungi</taxon>
        <taxon>Dikarya</taxon>
        <taxon>Basidiomycota</taxon>
        <taxon>Agaricomycotina</taxon>
        <taxon>Agaricomycetes</taxon>
        <taxon>Polyporales</taxon>
        <taxon>Phaeolaceae</taxon>
        <taxon>Wolfiporia</taxon>
    </lineage>
</organism>
<dbReference type="SUPFAM" id="SSF47571">
    <property type="entry name" value="Cloroperoxidase"/>
    <property type="match status" value="1"/>
</dbReference>
<feature type="compositionally biased region" description="Low complexity" evidence="9">
    <location>
        <begin position="8"/>
        <end position="18"/>
    </location>
</feature>
<evidence type="ECO:0000313" key="11">
    <source>
        <dbReference type="EMBL" id="PCH41809.1"/>
    </source>
</evidence>
<keyword evidence="4" id="KW-0479">Metal-binding</keyword>
<evidence type="ECO:0000256" key="5">
    <source>
        <dbReference type="ARBA" id="ARBA00023002"/>
    </source>
</evidence>
<dbReference type="OrthoDB" id="407298at2759"/>
<feature type="region of interest" description="Disordered" evidence="9">
    <location>
        <begin position="1"/>
        <end position="25"/>
    </location>
</feature>
<evidence type="ECO:0000256" key="4">
    <source>
        <dbReference type="ARBA" id="ARBA00022723"/>
    </source>
</evidence>
<dbReference type="Proteomes" id="UP000218811">
    <property type="component" value="Unassembled WGS sequence"/>
</dbReference>
<evidence type="ECO:0000256" key="3">
    <source>
        <dbReference type="ARBA" id="ARBA00022617"/>
    </source>
</evidence>
<feature type="region of interest" description="Disordered" evidence="9">
    <location>
        <begin position="342"/>
        <end position="395"/>
    </location>
</feature>
<dbReference type="AlphaFoldDB" id="A0A2H3JSM9"/>
<protein>
    <recommendedName>
        <fullName evidence="10">Heme haloperoxidase family profile domain-containing protein</fullName>
    </recommendedName>
</protein>
<sequence>MTTRSSHSRSTSASSSSSSHKHEHHCPYVPKPQYCAPQEGDSRSPCPALNTLANHGYLPRDGKCITPEVLMKGLREGYHLSAPLAWVLVQGGFYLLGQRRKRICLHDLARHNAIEHNASLVHPDVEPRDEYAPIDMHERMLEDLLAFASASADGFLMTHNDVARARVAREAEYLAPMDRLHAEIARGEMAIVLNLFNNPDPAPGPAAPPKTLLGKLKRALRPAAHRAPPLPGVPTDLLRVWMHQERLPDGWRPYHKTGLLRVVHMSSKLRATMNKLQEEQKGVLAARRKTRAAESELAEAEREEEALEDRAAADMAGRQSLALNITASPAHTDIEIEQGSIGDAPLSEPRVASPDSAPPTTHTRASSFMTLSEPSAPSTPITAHPTSPHVRKASGSEFGTTILETHEEEKAPYYELVVLPDLPSVPHLAEEAAFTEVAPILVAA</sequence>
<dbReference type="Gene3D" id="1.10.489.10">
    <property type="entry name" value="Chloroperoxidase-like"/>
    <property type="match status" value="1"/>
</dbReference>
<dbReference type="PANTHER" id="PTHR33577:SF9">
    <property type="entry name" value="PEROXIDASE STCC"/>
    <property type="match status" value="1"/>
</dbReference>
<evidence type="ECO:0000256" key="9">
    <source>
        <dbReference type="SAM" id="MobiDB-lite"/>
    </source>
</evidence>
<dbReference type="PROSITE" id="PS51405">
    <property type="entry name" value="HEME_HALOPEROXIDASE"/>
    <property type="match status" value="1"/>
</dbReference>
<evidence type="ECO:0000259" key="10">
    <source>
        <dbReference type="PROSITE" id="PS51405"/>
    </source>
</evidence>
<dbReference type="Pfam" id="PF01328">
    <property type="entry name" value="Peroxidase_2"/>
    <property type="match status" value="1"/>
</dbReference>
<keyword evidence="5" id="KW-0560">Oxidoreductase</keyword>
<keyword evidence="2" id="KW-0575">Peroxidase</keyword>